<protein>
    <submittedName>
        <fullName evidence="1">Uncharacterized protein</fullName>
    </submittedName>
</protein>
<dbReference type="RefSeq" id="WP_116171684.1">
    <property type="nucleotide sequence ID" value="NZ_CP033058.2"/>
</dbReference>
<gene>
    <name evidence="1" type="ORF">DMC14_001630</name>
</gene>
<organism evidence="1 2">
    <name type="scientific">Metamycoplasma phocicerebrale</name>
    <dbReference type="NCBI Taxonomy" id="142649"/>
    <lineage>
        <taxon>Bacteria</taxon>
        <taxon>Bacillati</taxon>
        <taxon>Mycoplasmatota</taxon>
        <taxon>Mycoplasmoidales</taxon>
        <taxon>Metamycoplasmataceae</taxon>
        <taxon>Metamycoplasma</taxon>
    </lineage>
</organism>
<proteinExistence type="predicted"/>
<name>A0A3T0TU45_9BACT</name>
<sequence length="100" mass="12065">MEKNKKSNNKELKTELKNIRKKSINELEFLIELSKKYNLKNIDNLKIFLENKKRGHHYASGELKKIINKMSKFEDLNSIKKKNINIEDKFKKIIEDDWKD</sequence>
<accession>A0A3T0TU45</accession>
<dbReference type="KEGG" id="mphc:DMC14_001630"/>
<evidence type="ECO:0000313" key="2">
    <source>
        <dbReference type="Proteomes" id="UP000256585"/>
    </source>
</evidence>
<evidence type="ECO:0000313" key="1">
    <source>
        <dbReference type="EMBL" id="AZZ65486.1"/>
    </source>
</evidence>
<keyword evidence="2" id="KW-1185">Reference proteome</keyword>
<dbReference type="EMBL" id="CP033058">
    <property type="protein sequence ID" value="AZZ65486.1"/>
    <property type="molecule type" value="Genomic_DNA"/>
</dbReference>
<dbReference type="AlphaFoldDB" id="A0A3T0TU45"/>
<dbReference type="Proteomes" id="UP000256585">
    <property type="component" value="Chromosome"/>
</dbReference>
<reference evidence="1" key="1">
    <citation type="submission" date="2019-03" db="EMBL/GenBank/DDBJ databases">
        <title>Draft Sequence and Annotation of the Mycoplasma phocicerebrale Strain 1049T Genome.</title>
        <authorList>
            <person name="Frasca S.Jr."/>
            <person name="Kutish G.F."/>
            <person name="Castellanos Gell J."/>
            <person name="Michaels D.L."/>
            <person name="Brown D.R."/>
        </authorList>
    </citation>
    <scope>NUCLEOTIDE SEQUENCE</scope>
    <source>
        <strain evidence="1">1049</strain>
    </source>
</reference>